<evidence type="ECO:0000256" key="8">
    <source>
        <dbReference type="ARBA" id="ARBA00022989"/>
    </source>
</evidence>
<evidence type="ECO:0000256" key="14">
    <source>
        <dbReference type="ARBA" id="ARBA00033245"/>
    </source>
</evidence>
<dbReference type="InterPro" id="IPR047196">
    <property type="entry name" value="YidC_ALB_C"/>
</dbReference>
<feature type="domain" description="Membrane insertase YidC/Oxa/ALB C-terminal" evidence="19">
    <location>
        <begin position="50"/>
        <end position="268"/>
    </location>
</feature>
<keyword evidence="6 16" id="KW-0812">Transmembrane</keyword>
<proteinExistence type="inferred from homology"/>
<organism evidence="20 21">
    <name type="scientific">Arsenicicoccus bolidensis</name>
    <dbReference type="NCBI Taxonomy" id="229480"/>
    <lineage>
        <taxon>Bacteria</taxon>
        <taxon>Bacillati</taxon>
        <taxon>Actinomycetota</taxon>
        <taxon>Actinomycetes</taxon>
        <taxon>Micrococcales</taxon>
        <taxon>Intrasporangiaceae</taxon>
        <taxon>Arsenicicoccus</taxon>
    </lineage>
</organism>
<feature type="compositionally biased region" description="Low complexity" evidence="17">
    <location>
        <begin position="345"/>
        <end position="355"/>
    </location>
</feature>
<keyword evidence="4" id="KW-0813">Transport</keyword>
<sequence length="355" mass="38299">MADDRLSTEDEMDFFSTLLRPIEIAVAWIMYGFHQLFTTIGMDPEGGLTWGLSIVGLVVVIRILITPLFIKQLHASRKMTLIQPELQKIQAKYKGKTDPESRQKMTEETMALYKDSGTNPFSSCLPILLQMPIFFALFNVLNGLGSIASGARDGVGPITAAVARQAELSTFAGVQLSDKFIGSPDLAAKAITVALIVLMSITQFTSQHQAMTKNMPASAMDNPMFKQQKILLYVMPVVFAVSGINFPIGVLIYWLVTNLWSMGQQFYTIGRMPTPGSPAYERLEAKRKAQGKPMPGAGSMTRGTSAAATDTVEGEVTSPRPSGQRVQPKRKGRKGTGPAGGAAGGASRATSEGTD</sequence>
<keyword evidence="8 18" id="KW-1133">Transmembrane helix</keyword>
<evidence type="ECO:0000313" key="21">
    <source>
        <dbReference type="Proteomes" id="UP001521931"/>
    </source>
</evidence>
<dbReference type="InterPro" id="IPR028055">
    <property type="entry name" value="YidC/Oxa/ALB_C"/>
</dbReference>
<keyword evidence="5" id="KW-1003">Cell membrane</keyword>
<evidence type="ECO:0000256" key="4">
    <source>
        <dbReference type="ARBA" id="ARBA00022448"/>
    </source>
</evidence>
<dbReference type="CDD" id="cd20070">
    <property type="entry name" value="5TM_YidC_Alb3"/>
    <property type="match status" value="1"/>
</dbReference>
<dbReference type="PANTHER" id="PTHR12428:SF65">
    <property type="entry name" value="CYTOCHROME C OXIDASE ASSEMBLY PROTEIN COX18, MITOCHONDRIAL"/>
    <property type="match status" value="1"/>
</dbReference>
<evidence type="ECO:0000256" key="7">
    <source>
        <dbReference type="ARBA" id="ARBA00022927"/>
    </source>
</evidence>
<evidence type="ECO:0000256" key="15">
    <source>
        <dbReference type="ARBA" id="ARBA00033342"/>
    </source>
</evidence>
<dbReference type="Proteomes" id="UP001521931">
    <property type="component" value="Unassembled WGS sequence"/>
</dbReference>
<dbReference type="Pfam" id="PF02096">
    <property type="entry name" value="60KD_IMP"/>
    <property type="match status" value="1"/>
</dbReference>
<feature type="transmembrane region" description="Helical" evidence="18">
    <location>
        <begin position="48"/>
        <end position="70"/>
    </location>
</feature>
<evidence type="ECO:0000256" key="6">
    <source>
        <dbReference type="ARBA" id="ARBA00022692"/>
    </source>
</evidence>
<comment type="caution">
    <text evidence="20">The sequence shown here is derived from an EMBL/GenBank/DDBJ whole genome shotgun (WGS) entry which is preliminary data.</text>
</comment>
<dbReference type="InterPro" id="IPR001708">
    <property type="entry name" value="YidC/ALB3/OXA1/COX18"/>
</dbReference>
<evidence type="ECO:0000256" key="5">
    <source>
        <dbReference type="ARBA" id="ARBA00022475"/>
    </source>
</evidence>
<dbReference type="NCBIfam" id="NF002350">
    <property type="entry name" value="PRK01315.1"/>
    <property type="match status" value="1"/>
</dbReference>
<dbReference type="EMBL" id="JAKRCV010000005">
    <property type="protein sequence ID" value="MCG7320789.1"/>
    <property type="molecule type" value="Genomic_DNA"/>
</dbReference>
<evidence type="ECO:0000256" key="13">
    <source>
        <dbReference type="ARBA" id="ARBA00031538"/>
    </source>
</evidence>
<evidence type="ECO:0000256" key="9">
    <source>
        <dbReference type="ARBA" id="ARBA00023136"/>
    </source>
</evidence>
<evidence type="ECO:0000259" key="19">
    <source>
        <dbReference type="Pfam" id="PF02096"/>
    </source>
</evidence>
<evidence type="ECO:0000256" key="2">
    <source>
        <dbReference type="ARBA" id="ARBA00010527"/>
    </source>
</evidence>
<dbReference type="NCBIfam" id="TIGR03592">
    <property type="entry name" value="yidC_oxa1_cterm"/>
    <property type="match status" value="1"/>
</dbReference>
<evidence type="ECO:0000256" key="16">
    <source>
        <dbReference type="RuleBase" id="RU003945"/>
    </source>
</evidence>
<evidence type="ECO:0000256" key="18">
    <source>
        <dbReference type="SAM" id="Phobius"/>
    </source>
</evidence>
<feature type="transmembrane region" description="Helical" evidence="18">
    <location>
        <begin position="21"/>
        <end position="42"/>
    </location>
</feature>
<keyword evidence="21" id="KW-1185">Reference proteome</keyword>
<reference evidence="20 21" key="1">
    <citation type="submission" date="2022-02" db="EMBL/GenBank/DDBJ databases">
        <title>Uncovering new skin microbiome diversity through culturing and metagenomics.</title>
        <authorList>
            <person name="Conlan S."/>
            <person name="Deming C."/>
            <person name="Nisc Comparative Sequencing Program N."/>
            <person name="Segre J.A."/>
        </authorList>
    </citation>
    <scope>NUCLEOTIDE SEQUENCE [LARGE SCALE GENOMIC DNA]</scope>
    <source>
        <strain evidence="20 21">ACRQZ</strain>
    </source>
</reference>
<evidence type="ECO:0000256" key="10">
    <source>
        <dbReference type="ARBA" id="ARBA00023186"/>
    </source>
</evidence>
<keyword evidence="7" id="KW-0653">Protein transport</keyword>
<comment type="similarity">
    <text evidence="2">Belongs to the OXA1/ALB3/YidC family. Type 1 subfamily.</text>
</comment>
<evidence type="ECO:0000256" key="3">
    <source>
        <dbReference type="ARBA" id="ARBA00015325"/>
    </source>
</evidence>
<evidence type="ECO:0000256" key="1">
    <source>
        <dbReference type="ARBA" id="ARBA00004651"/>
    </source>
</evidence>
<protein>
    <recommendedName>
        <fullName evidence="3">Membrane protein insertase YidC</fullName>
    </recommendedName>
    <alternativeName>
        <fullName evidence="15">Foldase YidC</fullName>
    </alternativeName>
    <alternativeName>
        <fullName evidence="14">Membrane integrase YidC</fullName>
    </alternativeName>
    <alternativeName>
        <fullName evidence="13">Membrane protein YidC</fullName>
    </alternativeName>
</protein>
<feature type="transmembrane region" description="Helical" evidence="18">
    <location>
        <begin position="230"/>
        <end position="256"/>
    </location>
</feature>
<keyword evidence="10" id="KW-0143">Chaperone</keyword>
<comment type="subcellular location">
    <subcellularLocation>
        <location evidence="1">Cell membrane</location>
        <topology evidence="1">Multi-pass membrane protein</topology>
    </subcellularLocation>
    <subcellularLocation>
        <location evidence="16">Membrane</location>
        <topology evidence="16">Multi-pass membrane protein</topology>
    </subcellularLocation>
</comment>
<evidence type="ECO:0000313" key="20">
    <source>
        <dbReference type="EMBL" id="MCG7320789.1"/>
    </source>
</evidence>
<comment type="subunit">
    <text evidence="12">Interacts with the Sec translocase complex via SecD. Specifically interacts with transmembrane segments of nascent integral membrane proteins during membrane integration.</text>
</comment>
<keyword evidence="9 18" id="KW-0472">Membrane</keyword>
<comment type="function">
    <text evidence="11">Required for the insertion and/or proper folding and/or complex formation of integral membrane proteins into the membrane. Involved in integration of membrane proteins that insert both dependently and independently of the Sec translocase complex, as well as at least some lipoproteins. Aids folding of multispanning membrane proteins.</text>
</comment>
<dbReference type="RefSeq" id="WP_239262013.1">
    <property type="nucleotide sequence ID" value="NZ_JAKRCV010000005.1"/>
</dbReference>
<evidence type="ECO:0000256" key="11">
    <source>
        <dbReference type="ARBA" id="ARBA00025034"/>
    </source>
</evidence>
<evidence type="ECO:0000256" key="12">
    <source>
        <dbReference type="ARBA" id="ARBA00026028"/>
    </source>
</evidence>
<feature type="region of interest" description="Disordered" evidence="17">
    <location>
        <begin position="285"/>
        <end position="355"/>
    </location>
</feature>
<accession>A0ABS9PYS8</accession>
<dbReference type="PANTHER" id="PTHR12428">
    <property type="entry name" value="OXA1"/>
    <property type="match status" value="1"/>
</dbReference>
<gene>
    <name evidence="20" type="primary">yidC</name>
    <name evidence="20" type="ORF">MHL29_02615</name>
</gene>
<feature type="compositionally biased region" description="Gly residues" evidence="17">
    <location>
        <begin position="335"/>
        <end position="344"/>
    </location>
</feature>
<evidence type="ECO:0000256" key="17">
    <source>
        <dbReference type="SAM" id="MobiDB-lite"/>
    </source>
</evidence>
<name>A0ABS9PYS8_9MICO</name>